<feature type="compositionally biased region" description="Low complexity" evidence="1">
    <location>
        <begin position="46"/>
        <end position="60"/>
    </location>
</feature>
<feature type="region of interest" description="Disordered" evidence="1">
    <location>
        <begin position="104"/>
        <end position="139"/>
    </location>
</feature>
<name>A0A199V5X0_ANACO</name>
<protein>
    <submittedName>
        <fullName evidence="2">Uncharacterized protein</fullName>
    </submittedName>
</protein>
<evidence type="ECO:0000313" key="2">
    <source>
        <dbReference type="EMBL" id="OAY72482.1"/>
    </source>
</evidence>
<feature type="region of interest" description="Disordered" evidence="1">
    <location>
        <begin position="1"/>
        <end position="91"/>
    </location>
</feature>
<evidence type="ECO:0000313" key="3">
    <source>
        <dbReference type="Proteomes" id="UP000092600"/>
    </source>
</evidence>
<feature type="compositionally biased region" description="Acidic residues" evidence="1">
    <location>
        <begin position="1"/>
        <end position="27"/>
    </location>
</feature>
<feature type="compositionally biased region" description="Polar residues" evidence="1">
    <location>
        <begin position="178"/>
        <end position="189"/>
    </location>
</feature>
<feature type="region of interest" description="Disordered" evidence="1">
    <location>
        <begin position="168"/>
        <end position="198"/>
    </location>
</feature>
<dbReference type="AlphaFoldDB" id="A0A199V5X0"/>
<sequence length="220" mass="24802">MEIVDDLGNDADVEDEDFEEEEEEAENGDAVRAAASSSMPGTPNHAAAAAGKEYASESEAVWIVGGRRRRNNNQQQQQQRHRTTSAQRRRENWVARAWDMRRSMMRDRNQNRNRRVPALEREEEQQEEEEEEEVGGRRRSWMRMDLEEVKACRDLGLGLPPAWTVELPYGLSGGETSSGGNSPSGSWRISSPGDDPREVKARLKAWAQAVVLASASHLQD</sequence>
<proteinExistence type="predicted"/>
<gene>
    <name evidence="2" type="ORF">ACMD2_24943</name>
</gene>
<dbReference type="PANTHER" id="PTHR31865">
    <property type="entry name" value="OSJNBA0071G03.3 PROTEIN"/>
    <property type="match status" value="1"/>
</dbReference>
<dbReference type="STRING" id="4615.A0A199V5X0"/>
<dbReference type="Proteomes" id="UP000092600">
    <property type="component" value="Unassembled WGS sequence"/>
</dbReference>
<accession>A0A199V5X0</accession>
<dbReference type="EMBL" id="LSRQ01003090">
    <property type="protein sequence ID" value="OAY72482.1"/>
    <property type="molecule type" value="Genomic_DNA"/>
</dbReference>
<dbReference type="PANTHER" id="PTHR31865:SF2">
    <property type="entry name" value="OSJNBA0004B13.24 PROTEIN"/>
    <property type="match status" value="1"/>
</dbReference>
<feature type="compositionally biased region" description="Acidic residues" evidence="1">
    <location>
        <begin position="121"/>
        <end position="133"/>
    </location>
</feature>
<comment type="caution">
    <text evidence="2">The sequence shown here is derived from an EMBL/GenBank/DDBJ whole genome shotgun (WGS) entry which is preliminary data.</text>
</comment>
<evidence type="ECO:0000256" key="1">
    <source>
        <dbReference type="SAM" id="MobiDB-lite"/>
    </source>
</evidence>
<organism evidence="2 3">
    <name type="scientific">Ananas comosus</name>
    <name type="common">Pineapple</name>
    <name type="synonym">Ananas ananas</name>
    <dbReference type="NCBI Taxonomy" id="4615"/>
    <lineage>
        <taxon>Eukaryota</taxon>
        <taxon>Viridiplantae</taxon>
        <taxon>Streptophyta</taxon>
        <taxon>Embryophyta</taxon>
        <taxon>Tracheophyta</taxon>
        <taxon>Spermatophyta</taxon>
        <taxon>Magnoliopsida</taxon>
        <taxon>Liliopsida</taxon>
        <taxon>Poales</taxon>
        <taxon>Bromeliaceae</taxon>
        <taxon>Bromelioideae</taxon>
        <taxon>Ananas</taxon>
    </lineage>
</organism>
<reference evidence="2 3" key="1">
    <citation type="journal article" date="2016" name="DNA Res.">
        <title>The draft genome of MD-2 pineapple using hybrid error correction of long reads.</title>
        <authorList>
            <person name="Redwan R.M."/>
            <person name="Saidin A."/>
            <person name="Kumar S.V."/>
        </authorList>
    </citation>
    <scope>NUCLEOTIDE SEQUENCE [LARGE SCALE GENOMIC DNA]</scope>
    <source>
        <strain evidence="3">cv. MD2</strain>
        <tissue evidence="2">Leaf</tissue>
    </source>
</reference>